<protein>
    <submittedName>
        <fullName evidence="1">Uncharacterized protein</fullName>
    </submittedName>
</protein>
<evidence type="ECO:0000313" key="1">
    <source>
        <dbReference type="EMBL" id="RIH66590.1"/>
    </source>
</evidence>
<name>A0A399D8P1_9BACT</name>
<dbReference type="EMBL" id="QWET01000002">
    <property type="protein sequence ID" value="RIH66590.1"/>
    <property type="molecule type" value="Genomic_DNA"/>
</dbReference>
<dbReference type="RefSeq" id="WP_119348464.1">
    <property type="nucleotide sequence ID" value="NZ_JBFHKJ010000031.1"/>
</dbReference>
<sequence>MAPNKPKIIKDYNKLDKDLQEQIKLVYSEGFAENLIHFFDKNGIKVTALPFETEDKYYMLRMTENEAIQIVDEDEDFDEDGFLKDEVKQDYEDKYADLDHVADQISDDDGGDDDD</sequence>
<keyword evidence="2" id="KW-1185">Reference proteome</keyword>
<comment type="caution">
    <text evidence="1">The sequence shown here is derived from an EMBL/GenBank/DDBJ whole genome shotgun (WGS) entry which is preliminary data.</text>
</comment>
<evidence type="ECO:0000313" key="2">
    <source>
        <dbReference type="Proteomes" id="UP000266441"/>
    </source>
</evidence>
<accession>A0A399D8P1</accession>
<gene>
    <name evidence="1" type="ORF">D1164_03020</name>
</gene>
<proteinExistence type="predicted"/>
<dbReference type="Proteomes" id="UP000266441">
    <property type="component" value="Unassembled WGS sequence"/>
</dbReference>
<dbReference type="AlphaFoldDB" id="A0A399D8P1"/>
<reference evidence="1 2" key="1">
    <citation type="journal article" date="2015" name="Int. J. Syst. Evol. Microbiol.">
        <title>Mariniphaga sediminis sp. nov., isolated from coastal sediment.</title>
        <authorList>
            <person name="Wang F.Q."/>
            <person name="Shen Q.Y."/>
            <person name="Chen G.J."/>
            <person name="Du Z.J."/>
        </authorList>
    </citation>
    <scope>NUCLEOTIDE SEQUENCE [LARGE SCALE GENOMIC DNA]</scope>
    <source>
        <strain evidence="1 2">SY21</strain>
    </source>
</reference>
<dbReference type="OrthoDB" id="1122172at2"/>
<organism evidence="1 2">
    <name type="scientific">Mariniphaga sediminis</name>
    <dbReference type="NCBI Taxonomy" id="1628158"/>
    <lineage>
        <taxon>Bacteria</taxon>
        <taxon>Pseudomonadati</taxon>
        <taxon>Bacteroidota</taxon>
        <taxon>Bacteroidia</taxon>
        <taxon>Marinilabiliales</taxon>
        <taxon>Prolixibacteraceae</taxon>
        <taxon>Mariniphaga</taxon>
    </lineage>
</organism>